<evidence type="ECO:0000313" key="3">
    <source>
        <dbReference type="EMBL" id="MCL1635074.1"/>
    </source>
</evidence>
<feature type="signal peptide" evidence="1">
    <location>
        <begin position="1"/>
        <end position="20"/>
    </location>
</feature>
<feature type="chain" id="PRO_5045602029" evidence="1">
    <location>
        <begin position="21"/>
        <end position="248"/>
    </location>
</feature>
<keyword evidence="4" id="KW-1185">Reference proteome</keyword>
<dbReference type="RefSeq" id="WP_249474041.1">
    <property type="nucleotide sequence ID" value="NZ_JAMBEP010000001.1"/>
</dbReference>
<dbReference type="InterPro" id="IPR003140">
    <property type="entry name" value="PLipase/COase/thioEstase"/>
</dbReference>
<dbReference type="GO" id="GO:0016787">
    <property type="term" value="F:hydrolase activity"/>
    <property type="evidence" value="ECO:0007669"/>
    <property type="project" value="UniProtKB-KW"/>
</dbReference>
<dbReference type="SUPFAM" id="SSF53474">
    <property type="entry name" value="alpha/beta-Hydrolases"/>
    <property type="match status" value="1"/>
</dbReference>
<sequence>MRRRLLQSLLLAMLPFAAVAADKPPQAREASAAGFRYLVFETAGAKSDAALPMIVGLHYSSAKPETMLEYFDRIDFPVRIVLPQGAYARRDGYSWFPADYAQLSASQQDDAAFDAERKLSAFVDAAAAKYTTFGKPVVMGISYGGDLAFLLAIRHPDKVSASFPVAARFLPAWLPKTNACKPRCPQIHAMHGDADTTVPMAPTQRAAARLREMGFDVRFESYPGVAHDFDARMEKDFSEKAKNLFAQP</sequence>
<keyword evidence="3" id="KW-0378">Hydrolase</keyword>
<gene>
    <name evidence="3" type="ORF">M2650_10580</name>
</gene>
<feature type="domain" description="Phospholipase/carboxylesterase/thioesterase" evidence="2">
    <location>
        <begin position="77"/>
        <end position="234"/>
    </location>
</feature>
<reference evidence="3 4" key="1">
    <citation type="submission" date="2022-05" db="EMBL/GenBank/DDBJ databases">
        <title>Luteimonas sp. SX5, whole genome shotgun sequencing project.</title>
        <authorList>
            <person name="Zhao G."/>
            <person name="Shen L."/>
        </authorList>
    </citation>
    <scope>NUCLEOTIDE SEQUENCE [LARGE SCALE GENOMIC DNA]</scope>
    <source>
        <strain evidence="3 4">SX5</strain>
    </source>
</reference>
<keyword evidence="1" id="KW-0732">Signal</keyword>
<accession>A0ABT0MLK7</accession>
<protein>
    <submittedName>
        <fullName evidence="3">Dienelactone hydrolase family protein</fullName>
    </submittedName>
</protein>
<evidence type="ECO:0000256" key="1">
    <source>
        <dbReference type="SAM" id="SignalP"/>
    </source>
</evidence>
<dbReference type="EMBL" id="JAMBEP010000001">
    <property type="protein sequence ID" value="MCL1635074.1"/>
    <property type="molecule type" value="Genomic_DNA"/>
</dbReference>
<dbReference type="Pfam" id="PF02230">
    <property type="entry name" value="Abhydrolase_2"/>
    <property type="match status" value="1"/>
</dbReference>
<dbReference type="Proteomes" id="UP001431217">
    <property type="component" value="Unassembled WGS sequence"/>
</dbReference>
<proteinExistence type="predicted"/>
<dbReference type="InterPro" id="IPR029058">
    <property type="entry name" value="AB_hydrolase_fold"/>
</dbReference>
<organism evidence="3 4">
    <name type="scientific">Luteimonas galliterrae</name>
    <dbReference type="NCBI Taxonomy" id="2940486"/>
    <lineage>
        <taxon>Bacteria</taxon>
        <taxon>Pseudomonadati</taxon>
        <taxon>Pseudomonadota</taxon>
        <taxon>Gammaproteobacteria</taxon>
        <taxon>Lysobacterales</taxon>
        <taxon>Lysobacteraceae</taxon>
        <taxon>Luteimonas</taxon>
    </lineage>
</organism>
<name>A0ABT0MLK7_9GAMM</name>
<comment type="caution">
    <text evidence="3">The sequence shown here is derived from an EMBL/GenBank/DDBJ whole genome shotgun (WGS) entry which is preliminary data.</text>
</comment>
<dbReference type="Gene3D" id="3.40.50.1820">
    <property type="entry name" value="alpha/beta hydrolase"/>
    <property type="match status" value="1"/>
</dbReference>
<evidence type="ECO:0000313" key="4">
    <source>
        <dbReference type="Proteomes" id="UP001431217"/>
    </source>
</evidence>
<evidence type="ECO:0000259" key="2">
    <source>
        <dbReference type="Pfam" id="PF02230"/>
    </source>
</evidence>